<dbReference type="PROSITE" id="PS00028">
    <property type="entry name" value="ZINC_FINGER_C2H2_1"/>
    <property type="match status" value="9"/>
</dbReference>
<accession>A0A9N9TVE5</accession>
<dbReference type="GO" id="GO:0005634">
    <property type="term" value="C:nucleus"/>
    <property type="evidence" value="ECO:0007669"/>
    <property type="project" value="UniProtKB-SubCell"/>
</dbReference>
<evidence type="ECO:0000313" key="16">
    <source>
        <dbReference type="EMBL" id="CAG9863413.1"/>
    </source>
</evidence>
<dbReference type="AlphaFoldDB" id="A0A9N9TVE5"/>
<comment type="similarity">
    <text evidence="2">Belongs to the krueppel C2H2-type zinc-finger protein family.</text>
</comment>
<evidence type="ECO:0000256" key="12">
    <source>
        <dbReference type="PROSITE-ProRule" id="PRU01263"/>
    </source>
</evidence>
<evidence type="ECO:0000313" key="17">
    <source>
        <dbReference type="Proteomes" id="UP001153712"/>
    </source>
</evidence>
<sequence length="558" mass="65006">MKSFSPTFTRNFCGIMDARCRLCAECSTNQIAILHDNGFCLKIFQLFQIKVSANDNLPTCVCRDCYEMVEKTWNFNDRIQKAQDILAELINGIQETLPEIPELEESNNHANSTSIVDLDYMPQSKDEKCDFLTSESLEIFSEITVKSENTNKTKKSTNVKKKKLKTTKNDERKLLRKESQPENSQIEDIEFEMKLDGSIVQKEEEGWNRYMYSCTDCHSIFNNPDDIRMHYTNVHNAPTRYLCADCPKSYTKYSVFLTHVRIHRPRLRLCCDMCFKWFPTVSEQEKHRILHGETKPYVCATCGRKFRMQSSLIVHSRTHLPIEIKNQHQCDQCPKKFGTRPNLMAHMRIHSGIREYTCDQCGKSFVQKGNLDNHLLTHTAVTPFNCLVCNKSFKTLVRLRKHSSIHSGLKPHRCEICGRQFRERGTLKEHHRIHTGDMPFTCEFCGKCFRFKGVLTTHRRQHTGERPYSCNECQHHFTNWPNYNKHMKRRHGINTSVTCRTRQDIPPTGMPHRNPPGTVLAPPQPVLQVAENYTEPTPTFYPVLNLYTIPEELVKFNL</sequence>
<feature type="domain" description="C2H2-type" evidence="14">
    <location>
        <begin position="241"/>
        <end position="263"/>
    </location>
</feature>
<dbReference type="PROSITE" id="PS50157">
    <property type="entry name" value="ZINC_FINGER_C2H2_2"/>
    <property type="match status" value="10"/>
</dbReference>
<keyword evidence="17" id="KW-1185">Reference proteome</keyword>
<organism evidence="16 17">
    <name type="scientific">Phyllotreta striolata</name>
    <name type="common">Striped flea beetle</name>
    <name type="synonym">Crioceris striolata</name>
    <dbReference type="NCBI Taxonomy" id="444603"/>
    <lineage>
        <taxon>Eukaryota</taxon>
        <taxon>Metazoa</taxon>
        <taxon>Ecdysozoa</taxon>
        <taxon>Arthropoda</taxon>
        <taxon>Hexapoda</taxon>
        <taxon>Insecta</taxon>
        <taxon>Pterygota</taxon>
        <taxon>Neoptera</taxon>
        <taxon>Endopterygota</taxon>
        <taxon>Coleoptera</taxon>
        <taxon>Polyphaga</taxon>
        <taxon>Cucujiformia</taxon>
        <taxon>Chrysomeloidea</taxon>
        <taxon>Chrysomelidae</taxon>
        <taxon>Galerucinae</taxon>
        <taxon>Alticini</taxon>
        <taxon>Phyllotreta</taxon>
    </lineage>
</organism>
<evidence type="ECO:0000256" key="8">
    <source>
        <dbReference type="ARBA" id="ARBA00023125"/>
    </source>
</evidence>
<dbReference type="PANTHER" id="PTHR24393">
    <property type="entry name" value="ZINC FINGER PROTEIN"/>
    <property type="match status" value="1"/>
</dbReference>
<dbReference type="SUPFAM" id="SSF57667">
    <property type="entry name" value="beta-beta-alpha zinc fingers"/>
    <property type="match status" value="5"/>
</dbReference>
<dbReference type="FunFam" id="3.30.160.60:FF:000765">
    <property type="entry name" value="Zinc finger 45-like"/>
    <property type="match status" value="1"/>
</dbReference>
<keyword evidence="5 11" id="KW-0863">Zinc-finger</keyword>
<dbReference type="FunFam" id="3.30.160.60:FF:000100">
    <property type="entry name" value="Zinc finger 45-like"/>
    <property type="match status" value="1"/>
</dbReference>
<evidence type="ECO:0000256" key="3">
    <source>
        <dbReference type="ARBA" id="ARBA00022723"/>
    </source>
</evidence>
<proteinExistence type="inferred from homology"/>
<dbReference type="PROSITE" id="PS51915">
    <property type="entry name" value="ZAD"/>
    <property type="match status" value="1"/>
</dbReference>
<feature type="domain" description="C2H2-type" evidence="14">
    <location>
        <begin position="212"/>
        <end position="240"/>
    </location>
</feature>
<name>A0A9N9TVE5_PHYSR</name>
<evidence type="ECO:0000256" key="2">
    <source>
        <dbReference type="ARBA" id="ARBA00006991"/>
    </source>
</evidence>
<evidence type="ECO:0000256" key="9">
    <source>
        <dbReference type="ARBA" id="ARBA00023163"/>
    </source>
</evidence>
<evidence type="ECO:0000256" key="10">
    <source>
        <dbReference type="ARBA" id="ARBA00023242"/>
    </source>
</evidence>
<dbReference type="OrthoDB" id="40579at2759"/>
<dbReference type="GO" id="GO:0000978">
    <property type="term" value="F:RNA polymerase II cis-regulatory region sequence-specific DNA binding"/>
    <property type="evidence" value="ECO:0007669"/>
    <property type="project" value="TreeGrafter"/>
</dbReference>
<dbReference type="GO" id="GO:0008270">
    <property type="term" value="F:zinc ion binding"/>
    <property type="evidence" value="ECO:0007669"/>
    <property type="project" value="UniProtKB-UniRule"/>
</dbReference>
<protein>
    <submittedName>
        <fullName evidence="16">Uncharacterized protein</fullName>
    </submittedName>
</protein>
<dbReference type="EMBL" id="OU900099">
    <property type="protein sequence ID" value="CAG9863413.1"/>
    <property type="molecule type" value="Genomic_DNA"/>
</dbReference>
<evidence type="ECO:0000256" key="5">
    <source>
        <dbReference type="ARBA" id="ARBA00022771"/>
    </source>
</evidence>
<dbReference type="Gene3D" id="3.40.1800.20">
    <property type="match status" value="1"/>
</dbReference>
<evidence type="ECO:0000259" key="14">
    <source>
        <dbReference type="PROSITE" id="PS50157"/>
    </source>
</evidence>
<dbReference type="Pfam" id="PF00096">
    <property type="entry name" value="zf-C2H2"/>
    <property type="match status" value="6"/>
</dbReference>
<dbReference type="SMART" id="SM00868">
    <property type="entry name" value="zf-AD"/>
    <property type="match status" value="1"/>
</dbReference>
<feature type="domain" description="C2H2-type" evidence="14">
    <location>
        <begin position="356"/>
        <end position="383"/>
    </location>
</feature>
<evidence type="ECO:0000256" key="1">
    <source>
        <dbReference type="ARBA" id="ARBA00004123"/>
    </source>
</evidence>
<feature type="binding site" evidence="12">
    <location>
        <position position="20"/>
    </location>
    <ligand>
        <name>Zn(2+)</name>
        <dbReference type="ChEBI" id="CHEBI:29105"/>
    </ligand>
</feature>
<feature type="domain" description="C2H2-type" evidence="14">
    <location>
        <begin position="440"/>
        <end position="467"/>
    </location>
</feature>
<evidence type="ECO:0000256" key="11">
    <source>
        <dbReference type="PROSITE-ProRule" id="PRU00042"/>
    </source>
</evidence>
<feature type="domain" description="C2H2-type" evidence="14">
    <location>
        <begin position="297"/>
        <end position="319"/>
    </location>
</feature>
<keyword evidence="4" id="KW-0677">Repeat</keyword>
<dbReference type="FunFam" id="3.30.160.60:FF:000016">
    <property type="entry name" value="zinc finger protein 37 homolog"/>
    <property type="match status" value="1"/>
</dbReference>
<evidence type="ECO:0000259" key="15">
    <source>
        <dbReference type="PROSITE" id="PS51915"/>
    </source>
</evidence>
<feature type="domain" description="C2H2-type" evidence="14">
    <location>
        <begin position="412"/>
        <end position="439"/>
    </location>
</feature>
<dbReference type="InterPro" id="IPR012934">
    <property type="entry name" value="Znf_AD"/>
</dbReference>
<keyword evidence="8" id="KW-0238">DNA-binding</keyword>
<feature type="compositionally biased region" description="Basic and acidic residues" evidence="13">
    <location>
        <begin position="167"/>
        <end position="180"/>
    </location>
</feature>
<dbReference type="FunFam" id="3.30.160.60:FF:000065">
    <property type="entry name" value="B-cell CLL/lymphoma 6, member B"/>
    <property type="match status" value="1"/>
</dbReference>
<keyword evidence="6 12" id="KW-0862">Zinc</keyword>
<evidence type="ECO:0000256" key="7">
    <source>
        <dbReference type="ARBA" id="ARBA00023015"/>
    </source>
</evidence>
<feature type="domain" description="C2H2-type" evidence="14">
    <location>
        <begin position="384"/>
        <end position="411"/>
    </location>
</feature>
<dbReference type="Pfam" id="PF13912">
    <property type="entry name" value="zf-C2H2_6"/>
    <property type="match status" value="1"/>
</dbReference>
<feature type="region of interest" description="Disordered" evidence="13">
    <location>
        <begin position="150"/>
        <end position="183"/>
    </location>
</feature>
<feature type="binding site" evidence="12">
    <location>
        <position position="65"/>
    </location>
    <ligand>
        <name>Zn(2+)</name>
        <dbReference type="ChEBI" id="CHEBI:29105"/>
    </ligand>
</feature>
<keyword evidence="7" id="KW-0805">Transcription regulation</keyword>
<feature type="binding site" evidence="12">
    <location>
        <position position="62"/>
    </location>
    <ligand>
        <name>Zn(2+)</name>
        <dbReference type="ChEBI" id="CHEBI:29105"/>
    </ligand>
</feature>
<dbReference type="Pfam" id="PF07776">
    <property type="entry name" value="zf-AD"/>
    <property type="match status" value="1"/>
</dbReference>
<dbReference type="InterPro" id="IPR036236">
    <property type="entry name" value="Znf_C2H2_sf"/>
</dbReference>
<feature type="binding site" evidence="12">
    <location>
        <position position="23"/>
    </location>
    <ligand>
        <name>Zn(2+)</name>
        <dbReference type="ChEBI" id="CHEBI:29105"/>
    </ligand>
</feature>
<dbReference type="Gene3D" id="3.30.160.60">
    <property type="entry name" value="Classic Zinc Finger"/>
    <property type="match status" value="8"/>
</dbReference>
<keyword evidence="9" id="KW-0804">Transcription</keyword>
<evidence type="ECO:0000256" key="4">
    <source>
        <dbReference type="ARBA" id="ARBA00022737"/>
    </source>
</evidence>
<feature type="domain" description="C2H2-type" evidence="14">
    <location>
        <begin position="328"/>
        <end position="355"/>
    </location>
</feature>
<evidence type="ECO:0000256" key="13">
    <source>
        <dbReference type="SAM" id="MobiDB-lite"/>
    </source>
</evidence>
<comment type="subcellular location">
    <subcellularLocation>
        <location evidence="1">Nucleus</location>
    </subcellularLocation>
</comment>
<dbReference type="FunFam" id="3.30.160.60:FF:000446">
    <property type="entry name" value="Zinc finger protein"/>
    <property type="match status" value="2"/>
</dbReference>
<feature type="domain" description="ZAD" evidence="15">
    <location>
        <begin position="18"/>
        <end position="89"/>
    </location>
</feature>
<dbReference type="Proteomes" id="UP001153712">
    <property type="component" value="Chromosome 6"/>
</dbReference>
<feature type="domain" description="C2H2-type" evidence="14">
    <location>
        <begin position="269"/>
        <end position="296"/>
    </location>
</feature>
<dbReference type="SMART" id="SM00355">
    <property type="entry name" value="ZnF_C2H2"/>
    <property type="match status" value="10"/>
</dbReference>
<dbReference type="GO" id="GO:0001228">
    <property type="term" value="F:DNA-binding transcription activator activity, RNA polymerase II-specific"/>
    <property type="evidence" value="ECO:0007669"/>
    <property type="project" value="TreeGrafter"/>
</dbReference>
<keyword evidence="3 12" id="KW-0479">Metal-binding</keyword>
<dbReference type="InterPro" id="IPR013087">
    <property type="entry name" value="Znf_C2H2_type"/>
</dbReference>
<feature type="compositionally biased region" description="Basic residues" evidence="13">
    <location>
        <begin position="152"/>
        <end position="166"/>
    </location>
</feature>
<dbReference type="PANTHER" id="PTHR24393:SF15">
    <property type="entry name" value="IP01243P-RELATED"/>
    <property type="match status" value="1"/>
</dbReference>
<evidence type="ECO:0000256" key="6">
    <source>
        <dbReference type="ARBA" id="ARBA00022833"/>
    </source>
</evidence>
<keyword evidence="10" id="KW-0539">Nucleus</keyword>
<dbReference type="SUPFAM" id="SSF57716">
    <property type="entry name" value="Glucocorticoid receptor-like (DNA-binding domain)"/>
    <property type="match status" value="1"/>
</dbReference>
<gene>
    <name evidence="16" type="ORF">PHYEVI_LOCUS9703</name>
</gene>
<feature type="domain" description="C2H2-type" evidence="14">
    <location>
        <begin position="468"/>
        <end position="491"/>
    </location>
</feature>
<reference evidence="16" key="1">
    <citation type="submission" date="2022-01" db="EMBL/GenBank/DDBJ databases">
        <authorList>
            <person name="King R."/>
        </authorList>
    </citation>
    <scope>NUCLEOTIDE SEQUENCE</scope>
</reference>